<dbReference type="KEGG" id="bda:FSZ17_06765"/>
<accession>A0A5B8Z2D4</accession>
<organism evidence="1 2">
    <name type="scientific">Cytobacillus dafuensis</name>
    <name type="common">Bacillus dafuensis</name>
    <dbReference type="NCBI Taxonomy" id="1742359"/>
    <lineage>
        <taxon>Bacteria</taxon>
        <taxon>Bacillati</taxon>
        <taxon>Bacillota</taxon>
        <taxon>Bacilli</taxon>
        <taxon>Bacillales</taxon>
        <taxon>Bacillaceae</taxon>
        <taxon>Cytobacillus</taxon>
    </lineage>
</organism>
<dbReference type="OrthoDB" id="2820567at2"/>
<proteinExistence type="predicted"/>
<name>A0A5B8Z2D4_CYTDA</name>
<reference evidence="2" key="1">
    <citation type="submission" date="2019-08" db="EMBL/GenBank/DDBJ databases">
        <authorList>
            <person name="Zheng X."/>
        </authorList>
    </citation>
    <scope>NUCLEOTIDE SEQUENCE [LARGE SCALE GENOMIC DNA]</scope>
    <source>
        <strain evidence="2">FJAT-25496</strain>
    </source>
</reference>
<protein>
    <recommendedName>
        <fullName evidence="3">DUF3888 domain-containing protein</fullName>
    </recommendedName>
</protein>
<keyword evidence="2" id="KW-1185">Reference proteome</keyword>
<evidence type="ECO:0000313" key="2">
    <source>
        <dbReference type="Proteomes" id="UP000321555"/>
    </source>
</evidence>
<dbReference type="RefSeq" id="WP_057776697.1">
    <property type="nucleotide sequence ID" value="NZ_CP042593.1"/>
</dbReference>
<dbReference type="AlphaFoldDB" id="A0A5B8Z2D4"/>
<evidence type="ECO:0008006" key="3">
    <source>
        <dbReference type="Google" id="ProtNLM"/>
    </source>
</evidence>
<dbReference type="Proteomes" id="UP000321555">
    <property type="component" value="Chromosome"/>
</dbReference>
<sequence>MKRIIIVFVGLLLVGWNGVPENELLEETLYARYHTYLDQKYSDFILCPRIRVERIKGDTRRHVAFASALNYGSHHGEIPYNRIHFTLTDTPEKGVVINKVTVEKGISEKESIIQCRKKN</sequence>
<dbReference type="EMBL" id="CP042593">
    <property type="protein sequence ID" value="QED46977.1"/>
    <property type="molecule type" value="Genomic_DNA"/>
</dbReference>
<evidence type="ECO:0000313" key="1">
    <source>
        <dbReference type="EMBL" id="QED46977.1"/>
    </source>
</evidence>
<gene>
    <name evidence="1" type="ORF">FSZ17_06765</name>
</gene>
<dbReference type="STRING" id="1742359.GCA_001439625_01559"/>